<proteinExistence type="predicted"/>
<evidence type="ECO:0000256" key="1">
    <source>
        <dbReference type="SAM" id="Coils"/>
    </source>
</evidence>
<reference evidence="2" key="1">
    <citation type="submission" date="2021-01" db="EMBL/GenBank/DDBJ databases">
        <authorList>
            <person name="Corre E."/>
            <person name="Pelletier E."/>
            <person name="Niang G."/>
            <person name="Scheremetjew M."/>
            <person name="Finn R."/>
            <person name="Kale V."/>
            <person name="Holt S."/>
            <person name="Cochrane G."/>
            <person name="Meng A."/>
            <person name="Brown T."/>
            <person name="Cohen L."/>
        </authorList>
    </citation>
    <scope>NUCLEOTIDE SEQUENCE</scope>
    <source>
        <strain evidence="2">CCCM811</strain>
    </source>
</reference>
<sequence length="232" mass="25978">MAKKQFFLKPADLAKIPSYKRGGWGCGNMKLFKTSDLCAYVLTTYGEAWLQKKIAAREKREQRKRKRVEEAKQAEEELKKKVKALGDITSSASNAANIGIRKASASEINQIRKEVKKAFKPLMTWEHMREKRAPNGCMCTARVYRVDQAIYAALIGKPHDPMLKSCVKLGAWYSEWVEADTVFGGMALPRGSGGRYNSNSQLGISTSSSKLEVKYCPSNKTLSVSAYVCQDY</sequence>
<accession>A0A7S3Z947</accession>
<organism evidence="2">
    <name type="scientific">Lotharella globosa</name>
    <dbReference type="NCBI Taxonomy" id="91324"/>
    <lineage>
        <taxon>Eukaryota</taxon>
        <taxon>Sar</taxon>
        <taxon>Rhizaria</taxon>
        <taxon>Cercozoa</taxon>
        <taxon>Chlorarachniophyceae</taxon>
        <taxon>Lotharella</taxon>
    </lineage>
</organism>
<name>A0A7S3Z947_9EUKA</name>
<protein>
    <submittedName>
        <fullName evidence="2">Uncharacterized protein</fullName>
    </submittedName>
</protein>
<dbReference type="AlphaFoldDB" id="A0A7S3Z947"/>
<feature type="coiled-coil region" evidence="1">
    <location>
        <begin position="54"/>
        <end position="88"/>
    </location>
</feature>
<evidence type="ECO:0000313" key="2">
    <source>
        <dbReference type="EMBL" id="CAE0675359.1"/>
    </source>
</evidence>
<dbReference type="EMBL" id="HBIV01038084">
    <property type="protein sequence ID" value="CAE0675359.1"/>
    <property type="molecule type" value="Transcribed_RNA"/>
</dbReference>
<keyword evidence="1" id="KW-0175">Coiled coil</keyword>
<gene>
    <name evidence="2" type="ORF">LGLO00237_LOCUS27136</name>
</gene>